<dbReference type="InterPro" id="IPR018712">
    <property type="entry name" value="Tle1-like_cat"/>
</dbReference>
<reference evidence="6" key="1">
    <citation type="submission" date="2023-07" db="EMBL/GenBank/DDBJ databases">
        <title>Thauera sp. CAU 1555 isolated from sand of Yaerae Beach.</title>
        <authorList>
            <person name="Kim W."/>
        </authorList>
    </citation>
    <scope>NUCLEOTIDE SEQUENCE [LARGE SCALE GENOMIC DNA]</scope>
    <source>
        <strain evidence="6">CAU 1555</strain>
    </source>
</reference>
<dbReference type="NCBIfam" id="TIGR03696">
    <property type="entry name" value="Rhs_assc_core"/>
    <property type="match status" value="1"/>
</dbReference>
<dbReference type="InterPro" id="IPR006530">
    <property type="entry name" value="YD"/>
</dbReference>
<feature type="domain" description="T6SS Phospholipase effector Tle1-like catalytic" evidence="3">
    <location>
        <begin position="1522"/>
        <end position="1658"/>
    </location>
</feature>
<feature type="domain" description="DUF6531" evidence="4">
    <location>
        <begin position="69"/>
        <end position="142"/>
    </location>
</feature>
<dbReference type="EMBL" id="JACYTO010000001">
    <property type="protein sequence ID" value="MBD8501692.1"/>
    <property type="molecule type" value="Genomic_DNA"/>
</dbReference>
<comment type="caution">
    <text evidence="5">The sequence shown here is derived from an EMBL/GenBank/DDBJ whole genome shotgun (WGS) entry which is preliminary data.</text>
</comment>
<dbReference type="Proteomes" id="UP000603602">
    <property type="component" value="Unassembled WGS sequence"/>
</dbReference>
<dbReference type="PANTHER" id="PTHR32305:SF15">
    <property type="entry name" value="PROTEIN RHSA-RELATED"/>
    <property type="match status" value="1"/>
</dbReference>
<keyword evidence="6" id="KW-1185">Reference proteome</keyword>
<proteinExistence type="predicted"/>
<dbReference type="InterPro" id="IPR045351">
    <property type="entry name" value="DUF6531"/>
</dbReference>
<dbReference type="Pfam" id="PF20148">
    <property type="entry name" value="DUF6531"/>
    <property type="match status" value="1"/>
</dbReference>
<dbReference type="InterPro" id="IPR031325">
    <property type="entry name" value="RHS_repeat"/>
</dbReference>
<protein>
    <submittedName>
        <fullName evidence="5">DUF2235 domain-containing protein</fullName>
    </submittedName>
</protein>
<evidence type="ECO:0000259" key="3">
    <source>
        <dbReference type="Pfam" id="PF09994"/>
    </source>
</evidence>
<dbReference type="PRINTS" id="PR00394">
    <property type="entry name" value="RHSPROTEIN"/>
</dbReference>
<feature type="signal peptide" evidence="2">
    <location>
        <begin position="1"/>
        <end position="31"/>
    </location>
</feature>
<organism evidence="5 6">
    <name type="scientific">Thauera sedimentorum</name>
    <dbReference type="NCBI Taxonomy" id="2767595"/>
    <lineage>
        <taxon>Bacteria</taxon>
        <taxon>Pseudomonadati</taxon>
        <taxon>Pseudomonadota</taxon>
        <taxon>Betaproteobacteria</taxon>
        <taxon>Rhodocyclales</taxon>
        <taxon>Zoogloeaceae</taxon>
        <taxon>Thauera</taxon>
    </lineage>
</organism>
<evidence type="ECO:0000256" key="1">
    <source>
        <dbReference type="SAM" id="MobiDB-lite"/>
    </source>
</evidence>
<evidence type="ECO:0000256" key="2">
    <source>
        <dbReference type="SAM" id="SignalP"/>
    </source>
</evidence>
<dbReference type="PANTHER" id="PTHR32305">
    <property type="match status" value="1"/>
</dbReference>
<feature type="region of interest" description="Disordered" evidence="1">
    <location>
        <begin position="49"/>
        <end position="70"/>
    </location>
</feature>
<dbReference type="InterPro" id="IPR022385">
    <property type="entry name" value="Rhs_assc_core"/>
</dbReference>
<evidence type="ECO:0000313" key="5">
    <source>
        <dbReference type="EMBL" id="MBD8501692.1"/>
    </source>
</evidence>
<gene>
    <name evidence="5" type="ORF">IFO67_02240</name>
</gene>
<dbReference type="Pfam" id="PF05593">
    <property type="entry name" value="RHS_repeat"/>
    <property type="match status" value="3"/>
</dbReference>
<dbReference type="NCBIfam" id="TIGR01643">
    <property type="entry name" value="YD_repeat_2x"/>
    <property type="match status" value="3"/>
</dbReference>
<evidence type="ECO:0000259" key="4">
    <source>
        <dbReference type="Pfam" id="PF20148"/>
    </source>
</evidence>
<sequence>MTPLQRSARISSHATIRFVFCALLLASPAMAQMSTAPLDCGAGPGGATDCASAGPASPGNTSGTELGAGNPINVVTGNKYQRETDLPALPGPLGLEIVRHYNSSIRGLGQIGYGWRLSYETDLYAIGDTVQILTADGRRLIFQRTPQEPAECAGSNPADGRIAIRRSADGREHYRWIWPGGRELDFNPDGRLVSIAEPNGPLLTLTRGPRGELLQVSDPQGRSLLMHYGPAQGDGFKGIVAIDSPVGRFEYVHETEGAGISNLLQVRYPNGLGARHYHYETERQAGHPHALTGISQEMLDGERTRLQRLSTWGYDEQGRAVVSVRGEPRRLDADGQPVAGTGVEQVELSFVRPSLPDGEPGETVLTNSLGQLTRYRHAQIGGQYRLLEARGAGCAGCGETDVRYGYDRHGSLVEQTKLDRNGQPLWSLHWEYDSLGRIVRHSRQDWQAGRVLATRLLERREYEGPRDAPSLVARPSVVPGREHQLRIDYNERGQPLRVHETGYSPLTTAGDVAANADQATRIDRSTTYAYRTILGRSLLAEIDGPLPNGPKNGPEDSDITRYEWDARGNFIVVLEQAGGRRTALQYHPDTGLPQRVVNDEGVEATFAYNLRAQLVSVRSHGPGGSPPREQQIRHDALGRPVEGEHPGVPGANWRQAWDEHGRLQWRASALGVLNTYAYDTEGRLIEQGRHSASFEQTLRRRYDESGRLAHVRDNAGRSLQWHYDAQGRLERMVDALGFGYPAPADPTARPAETDPAGRILALRDDFGRTVLTQSPDSGTVLRQFDAANRLVAMRDAGGNHARYDYDAQGRILRQTVTDARSGNDEVTVWRYSGRHLVELVHPTQSERYEYDARGYRRARIVRLPTEQGELTAVTRYEHDEAGRLVATTLPDGSRLRYQRNGQGQVVALTRNPVRTAWLRWLGREQTIARGFERDLIGLRGYTTGNGIETHYQRSRNGALARVVHRHRKVEQAQMARHGSAPLRLGYGPQEAAERLLGIAPARAQTPPASKASRLPGALGLPNDPSALIDHRYLWDVRGNLLHSRQLAADAQPAWRSHAYDGHDRLLASVEWQVHGNTLAEQGVWRYAYDRSQRRVLDQQGVASQAELYAGTRRSAFVPDSHRRIDGPASRYSASGQPEQLGHREYHWDARGRLVEAREHGTTLVRYSYDHRGLRNRKTLLSSPPVRPEPAEGRTIHYLYDDARQPLAELDGAGRILRQYVWLADLPLAVLDTPEGSAPASAGQGAAERIVGDLRRIAQSWLAGLDGIAWLHANHLGAPELATGAQGQVLWRAHYAPFGAASVTGRESFALHLRLPGQYFDPETGLHYNRARYYDPQAGQYLSPDPLGTPDGPNPYAYVAFNPLRYIDPDGLILFAFDGTDNSRDRRELERLGGSRTNVVRFADLYEVGGAVNYVSGVGTRHFEDGNTNYLGDEYQDILPNGLGPIPDRGGNFTGRARIERMWSYFIDAAEAHPDDETMDIDIVGFSRGAAQAREFANRLVAASVIYDGVRYIRYSALDGVTRQEVTRCQPVNLRFMGLFDTVLSTDLPWGATYRLAIPAEFAHVVHAVALNEYRSQPYSSDVFGYPFNAAFWNATRRNLPDDLHQGGFPLESIGASSHELGQVRIERGFIGAHADIGGGYDEGENQLSFVALNWMVEQAQKAGVNMNASGLDSIPVSNPILHDQSNALRIGDPRETPPVSRAVQQGDMTFIETELLRAEDREVRGAVAGTTQRDMGFTDFGPDDRSLTTGETHDFIAYTERPVTGNPNDTWDALTGNQTGRVNIAAYMDWLCEHGYFERGSAQCASGGAP</sequence>
<name>A0ABR9B5P0_9RHOO</name>
<accession>A0ABR9B5P0</accession>
<keyword evidence="2" id="KW-0732">Signal</keyword>
<feature type="chain" id="PRO_5046776114" evidence="2">
    <location>
        <begin position="32"/>
        <end position="1810"/>
    </location>
</feature>
<evidence type="ECO:0000313" key="6">
    <source>
        <dbReference type="Proteomes" id="UP000603602"/>
    </source>
</evidence>
<dbReference type="Pfam" id="PF09994">
    <property type="entry name" value="T6SS_Tle1-like_cat"/>
    <property type="match status" value="1"/>
</dbReference>
<dbReference type="Gene3D" id="2.180.10.10">
    <property type="entry name" value="RHS repeat-associated core"/>
    <property type="match status" value="2"/>
</dbReference>
<dbReference type="InterPro" id="IPR050708">
    <property type="entry name" value="T6SS_VgrG/RHS"/>
</dbReference>